<keyword evidence="3" id="KW-1185">Reference proteome</keyword>
<feature type="signal peptide" evidence="1">
    <location>
        <begin position="1"/>
        <end position="23"/>
    </location>
</feature>
<keyword evidence="1" id="KW-0732">Signal</keyword>
<dbReference type="Proteomes" id="UP000254572">
    <property type="component" value="Unassembled WGS sequence"/>
</dbReference>
<proteinExistence type="predicted"/>
<dbReference type="OrthoDB" id="7068876at2"/>
<evidence type="ECO:0000313" key="2">
    <source>
        <dbReference type="EMBL" id="SUX19524.1"/>
    </source>
</evidence>
<evidence type="ECO:0000256" key="1">
    <source>
        <dbReference type="SAM" id="SignalP"/>
    </source>
</evidence>
<gene>
    <name evidence="2" type="ORF">NCTC13294_00534</name>
</gene>
<dbReference type="PROSITE" id="PS51257">
    <property type="entry name" value="PROKAR_LIPOPROTEIN"/>
    <property type="match status" value="1"/>
</dbReference>
<sequence>MNRMNKTLLTLGLAAALTLTACARGDTTAAVGKHNLSKGDCRGIRADGREYREEMTQSNCEMVGGTFTPRNRRKVIWF</sequence>
<name>A0A381E0U2_9GAMM</name>
<feature type="chain" id="PRO_5017004088" description="Lipoprotein" evidence="1">
    <location>
        <begin position="24"/>
        <end position="78"/>
    </location>
</feature>
<evidence type="ECO:0000313" key="3">
    <source>
        <dbReference type="Proteomes" id="UP000254572"/>
    </source>
</evidence>
<organism evidence="2 3">
    <name type="scientific">Cardiobacterium valvarum</name>
    <dbReference type="NCBI Taxonomy" id="194702"/>
    <lineage>
        <taxon>Bacteria</taxon>
        <taxon>Pseudomonadati</taxon>
        <taxon>Pseudomonadota</taxon>
        <taxon>Gammaproteobacteria</taxon>
        <taxon>Cardiobacteriales</taxon>
        <taxon>Cardiobacteriaceae</taxon>
        <taxon>Cardiobacterium</taxon>
    </lineage>
</organism>
<dbReference type="AlphaFoldDB" id="A0A381E0U2"/>
<protein>
    <recommendedName>
        <fullName evidence="4">Lipoprotein</fullName>
    </recommendedName>
</protein>
<accession>A0A381E0U2</accession>
<dbReference type="EMBL" id="UFUW01000001">
    <property type="protein sequence ID" value="SUX19524.1"/>
    <property type="molecule type" value="Genomic_DNA"/>
</dbReference>
<evidence type="ECO:0008006" key="4">
    <source>
        <dbReference type="Google" id="ProtNLM"/>
    </source>
</evidence>
<dbReference type="RefSeq" id="WP_115610812.1">
    <property type="nucleotide sequence ID" value="NZ_JBHLZC010000001.1"/>
</dbReference>
<reference evidence="2 3" key="1">
    <citation type="submission" date="2018-06" db="EMBL/GenBank/DDBJ databases">
        <authorList>
            <consortium name="Pathogen Informatics"/>
            <person name="Doyle S."/>
        </authorList>
    </citation>
    <scope>NUCLEOTIDE SEQUENCE [LARGE SCALE GENOMIC DNA]</scope>
    <source>
        <strain evidence="2 3">NCTC13294</strain>
    </source>
</reference>